<feature type="transmembrane region" description="Helical" evidence="5">
    <location>
        <begin position="308"/>
        <end position="327"/>
    </location>
</feature>
<keyword evidence="2 5" id="KW-0812">Transmembrane</keyword>
<organism evidence="7 8">
    <name type="scientific">Granulicatella adiacens ATCC 49175</name>
    <dbReference type="NCBI Taxonomy" id="638301"/>
    <lineage>
        <taxon>Bacteria</taxon>
        <taxon>Bacillati</taxon>
        <taxon>Bacillota</taxon>
        <taxon>Bacilli</taxon>
        <taxon>Lactobacillales</taxon>
        <taxon>Carnobacteriaceae</taxon>
        <taxon>Granulicatella</taxon>
    </lineage>
</organism>
<proteinExistence type="predicted"/>
<dbReference type="PANTHER" id="PTHR37422">
    <property type="entry name" value="TEICHURONIC ACID BIOSYNTHESIS PROTEIN TUAE"/>
    <property type="match status" value="1"/>
</dbReference>
<feature type="transmembrane region" description="Helical" evidence="5">
    <location>
        <begin position="67"/>
        <end position="96"/>
    </location>
</feature>
<protein>
    <submittedName>
        <fullName evidence="7">O-antigen polymerase</fullName>
    </submittedName>
</protein>
<dbReference type="EMBL" id="ACKZ01000008">
    <property type="protein sequence ID" value="EEW37957.1"/>
    <property type="molecule type" value="Genomic_DNA"/>
</dbReference>
<keyword evidence="4 5" id="KW-0472">Membrane</keyword>
<evidence type="ECO:0000313" key="8">
    <source>
        <dbReference type="Proteomes" id="UP000005926"/>
    </source>
</evidence>
<evidence type="ECO:0000256" key="5">
    <source>
        <dbReference type="SAM" id="Phobius"/>
    </source>
</evidence>
<feature type="domain" description="O-antigen ligase-related" evidence="6">
    <location>
        <begin position="197"/>
        <end position="324"/>
    </location>
</feature>
<dbReference type="InterPro" id="IPR051533">
    <property type="entry name" value="WaaL-like"/>
</dbReference>
<reference evidence="7 8" key="1">
    <citation type="submission" date="2009-08" db="EMBL/GenBank/DDBJ databases">
        <authorList>
            <person name="Muzny D."/>
            <person name="Qin X."/>
            <person name="Deng J."/>
            <person name="Jiang H."/>
            <person name="Liu Y."/>
            <person name="Qu J."/>
            <person name="Song X.-Z."/>
            <person name="Zhang L."/>
            <person name="Thornton R."/>
            <person name="Coyle M."/>
            <person name="Francisco L."/>
            <person name="Jackson L."/>
            <person name="Javaid M."/>
            <person name="Korchina V."/>
            <person name="Kovar C."/>
            <person name="Mata R."/>
            <person name="Mathew T."/>
            <person name="Ngo R."/>
            <person name="Nguyen L."/>
            <person name="Nguyen N."/>
            <person name="Okwuonu G."/>
            <person name="Ongeri F."/>
            <person name="Pham C."/>
            <person name="Simmons D."/>
            <person name="Wilczek-Boney K."/>
            <person name="Hale W."/>
            <person name="Jakkamsetti A."/>
            <person name="Pham P."/>
            <person name="Ruth R."/>
            <person name="San Lucas F."/>
            <person name="Warren J."/>
            <person name="Zhang J."/>
            <person name="Zhao Z."/>
            <person name="Zhou C."/>
            <person name="Zhu D."/>
            <person name="Lee S."/>
            <person name="Bess C."/>
            <person name="Blankenburg K."/>
            <person name="Forbes L."/>
            <person name="Fu Q."/>
            <person name="Gubbala S."/>
            <person name="Hirani K."/>
            <person name="Jayaseelan J.C."/>
            <person name="Lara F."/>
            <person name="Munidasa M."/>
            <person name="Palculict T."/>
            <person name="Patil S."/>
            <person name="Pu L.-L."/>
            <person name="Saada N."/>
            <person name="Tang L."/>
            <person name="Weissenberger G."/>
            <person name="Zhu Y."/>
            <person name="Hemphill L."/>
            <person name="Shang Y."/>
            <person name="Youmans B."/>
            <person name="Ayvaz T."/>
            <person name="Ross M."/>
            <person name="Santibanez J."/>
            <person name="Aqrawi P."/>
            <person name="Gross S."/>
            <person name="Joshi V."/>
            <person name="Fowler G."/>
            <person name="Nazareth L."/>
            <person name="Reid J."/>
            <person name="Worley K."/>
            <person name="Petrosino J."/>
            <person name="Highlander S."/>
            <person name="Gibbs R."/>
        </authorList>
    </citation>
    <scope>NUCLEOTIDE SEQUENCE [LARGE SCALE GENOMIC DNA]</scope>
    <source>
        <strain evidence="7 8">ATCC 49175</strain>
    </source>
</reference>
<feature type="transmembrane region" description="Helical" evidence="5">
    <location>
        <begin position="20"/>
        <end position="47"/>
    </location>
</feature>
<dbReference type="Proteomes" id="UP000005926">
    <property type="component" value="Unassembled WGS sequence"/>
</dbReference>
<dbReference type="PANTHER" id="PTHR37422:SF20">
    <property type="entry name" value="O-ANTIGEN POLYMERASE"/>
    <property type="match status" value="1"/>
</dbReference>
<feature type="transmembrane region" description="Helical" evidence="5">
    <location>
        <begin position="370"/>
        <end position="388"/>
    </location>
</feature>
<sequence>MKLLTIIGKIKRFSNQDLALYLLIISSFLPFYLFLTLFGLYIILLAFTGKLTQVLKDLVSHPFLLTFIGFSFAVSMVSGNYIGAVISIGFLMYAIFFNYYQRRLTPDFFHIVLQTILLLSIFAAGFAFLEHYEIVHKFNYTFLSPKMQVWHQNRAEVTFFNPNYYGIICCFCIMIAFYLLSITKSWFWKFIGAVAIGINLFGLSFTQNRTAFPAIICGAIIYLFTTIRNSKAFWLSIAAFGIGLMFLFSNDIGVRMGTLDSSMEERISIWNSGMVLFKQNPWFGEGPLTYLHSFARIGARYHEHAHSLYIDTLSSYGIIGTLLLAIASFKPVRMILEMSRDPKKRPIVGLYVSLIVVLFVHGIFDVAILWVQSAFLFLLVMTSIPMWLKQEENKMSHE</sequence>
<evidence type="ECO:0000256" key="3">
    <source>
        <dbReference type="ARBA" id="ARBA00022989"/>
    </source>
</evidence>
<dbReference type="HOGENOM" id="CLU_057670_0_0_9"/>
<dbReference type="AlphaFoldDB" id="C8NE56"/>
<dbReference type="Pfam" id="PF04932">
    <property type="entry name" value="Wzy_C"/>
    <property type="match status" value="1"/>
</dbReference>
<evidence type="ECO:0000256" key="1">
    <source>
        <dbReference type="ARBA" id="ARBA00004141"/>
    </source>
</evidence>
<feature type="transmembrane region" description="Helical" evidence="5">
    <location>
        <begin position="347"/>
        <end position="364"/>
    </location>
</feature>
<keyword evidence="3 5" id="KW-1133">Transmembrane helix</keyword>
<feature type="transmembrane region" description="Helical" evidence="5">
    <location>
        <begin position="187"/>
        <end position="205"/>
    </location>
</feature>
<gene>
    <name evidence="7" type="ORF">HMPREF0444_0201</name>
</gene>
<dbReference type="eggNOG" id="COG3307">
    <property type="taxonomic scope" value="Bacteria"/>
</dbReference>
<name>C8NE56_9LACT</name>
<feature type="transmembrane region" description="Helical" evidence="5">
    <location>
        <begin position="211"/>
        <end position="227"/>
    </location>
</feature>
<evidence type="ECO:0000256" key="4">
    <source>
        <dbReference type="ARBA" id="ARBA00023136"/>
    </source>
</evidence>
<keyword evidence="8" id="KW-1185">Reference proteome</keyword>
<comment type="caution">
    <text evidence="7">The sequence shown here is derived from an EMBL/GenBank/DDBJ whole genome shotgun (WGS) entry which is preliminary data.</text>
</comment>
<evidence type="ECO:0000256" key="2">
    <source>
        <dbReference type="ARBA" id="ARBA00022692"/>
    </source>
</evidence>
<dbReference type="GeneID" id="78411532"/>
<comment type="subcellular location">
    <subcellularLocation>
        <location evidence="1">Membrane</location>
        <topology evidence="1">Multi-pass membrane protein</topology>
    </subcellularLocation>
</comment>
<dbReference type="InterPro" id="IPR007016">
    <property type="entry name" value="O-antigen_ligase-rel_domated"/>
</dbReference>
<feature type="transmembrane region" description="Helical" evidence="5">
    <location>
        <begin position="232"/>
        <end position="249"/>
    </location>
</feature>
<feature type="transmembrane region" description="Helical" evidence="5">
    <location>
        <begin position="163"/>
        <end position="180"/>
    </location>
</feature>
<dbReference type="GO" id="GO:0016020">
    <property type="term" value="C:membrane"/>
    <property type="evidence" value="ECO:0007669"/>
    <property type="project" value="UniProtKB-SubCell"/>
</dbReference>
<feature type="transmembrane region" description="Helical" evidence="5">
    <location>
        <begin position="108"/>
        <end position="129"/>
    </location>
</feature>
<evidence type="ECO:0000313" key="7">
    <source>
        <dbReference type="EMBL" id="EEW37957.1"/>
    </source>
</evidence>
<accession>C8NE56</accession>
<dbReference type="STRING" id="638301.HMPREF0444_0201"/>
<evidence type="ECO:0000259" key="6">
    <source>
        <dbReference type="Pfam" id="PF04932"/>
    </source>
</evidence>
<dbReference type="RefSeq" id="WP_005605150.1">
    <property type="nucleotide sequence ID" value="NZ_CP102283.1"/>
</dbReference>